<feature type="transmembrane region" description="Helical" evidence="1">
    <location>
        <begin position="166"/>
        <end position="186"/>
    </location>
</feature>
<feature type="transmembrane region" description="Helical" evidence="1">
    <location>
        <begin position="56"/>
        <end position="75"/>
    </location>
</feature>
<feature type="transmembrane region" description="Helical" evidence="1">
    <location>
        <begin position="21"/>
        <end position="44"/>
    </location>
</feature>
<protein>
    <submittedName>
        <fullName evidence="2">Uncharacterized protein</fullName>
    </submittedName>
</protein>
<evidence type="ECO:0000256" key="1">
    <source>
        <dbReference type="SAM" id="Phobius"/>
    </source>
</evidence>
<dbReference type="EMBL" id="WTYF01000004">
    <property type="protein sequence ID" value="MXO50580.1"/>
    <property type="molecule type" value="Genomic_DNA"/>
</dbReference>
<accession>A0A844XXB1</accession>
<gene>
    <name evidence="2" type="ORF">GRI42_04585</name>
</gene>
<keyword evidence="1" id="KW-0472">Membrane</keyword>
<name>A0A844XXB1_9SPHN</name>
<dbReference type="Proteomes" id="UP000444185">
    <property type="component" value="Unassembled WGS sequence"/>
</dbReference>
<dbReference type="OrthoDB" id="7408924at2"/>
<dbReference type="AlphaFoldDB" id="A0A844XXB1"/>
<organism evidence="2 3">
    <name type="scientific">Qipengyuania gaetbuli</name>
    <dbReference type="NCBI Taxonomy" id="266952"/>
    <lineage>
        <taxon>Bacteria</taxon>
        <taxon>Pseudomonadati</taxon>
        <taxon>Pseudomonadota</taxon>
        <taxon>Alphaproteobacteria</taxon>
        <taxon>Sphingomonadales</taxon>
        <taxon>Erythrobacteraceae</taxon>
        <taxon>Qipengyuania</taxon>
    </lineage>
</organism>
<keyword evidence="1" id="KW-1133">Transmembrane helix</keyword>
<keyword evidence="1" id="KW-0812">Transmembrane</keyword>
<comment type="caution">
    <text evidence="2">The sequence shown here is derived from an EMBL/GenBank/DDBJ whole genome shotgun (WGS) entry which is preliminary data.</text>
</comment>
<feature type="transmembrane region" description="Helical" evidence="1">
    <location>
        <begin position="96"/>
        <end position="115"/>
    </location>
</feature>
<reference evidence="2 3" key="1">
    <citation type="submission" date="2019-12" db="EMBL/GenBank/DDBJ databases">
        <title>Genomic-based taxomic classification of the family Erythrobacteraceae.</title>
        <authorList>
            <person name="Xu L."/>
        </authorList>
    </citation>
    <scope>NUCLEOTIDE SEQUENCE [LARGE SCALE GENOMIC DNA]</scope>
    <source>
        <strain evidence="2 3">DSM 16225</strain>
    </source>
</reference>
<sequence length="218" mass="22988">MTDTNDIDMPANGGFLAKIGGVLLLILLGIAAIFALGFVVGVSGAAIKHGHLSMKAAGLLAGGVAACALCAYLVYRLRPDMRFGEPMSPKTRRANWALIASGVLGGVIGLVLALTELQTGEGGVFSNGPIPLGPALFVVGAYVLLLPLLAYHWFRNADEFERAASGKGAVAAIYAYGFIAPTWWILTRAGLLPPQDPMIVYLIVISVWGVVWQIRRAD</sequence>
<proteinExistence type="predicted"/>
<evidence type="ECO:0000313" key="3">
    <source>
        <dbReference type="Proteomes" id="UP000444185"/>
    </source>
</evidence>
<feature type="transmembrane region" description="Helical" evidence="1">
    <location>
        <begin position="135"/>
        <end position="154"/>
    </location>
</feature>
<evidence type="ECO:0000313" key="2">
    <source>
        <dbReference type="EMBL" id="MXO50580.1"/>
    </source>
</evidence>
<keyword evidence="3" id="KW-1185">Reference proteome</keyword>
<feature type="transmembrane region" description="Helical" evidence="1">
    <location>
        <begin position="198"/>
        <end position="214"/>
    </location>
</feature>
<dbReference type="RefSeq" id="WP_160607164.1">
    <property type="nucleotide sequence ID" value="NZ_WTYF01000004.1"/>
</dbReference>